<gene>
    <name evidence="1" type="ORF">CVT25_001656</name>
</gene>
<dbReference type="AlphaFoldDB" id="A0A409WQ65"/>
<reference evidence="1 2" key="1">
    <citation type="journal article" date="2018" name="Evol. Lett.">
        <title>Horizontal gene cluster transfer increased hallucinogenic mushroom diversity.</title>
        <authorList>
            <person name="Reynolds H.T."/>
            <person name="Vijayakumar V."/>
            <person name="Gluck-Thaler E."/>
            <person name="Korotkin H.B."/>
            <person name="Matheny P.B."/>
            <person name="Slot J.C."/>
        </authorList>
    </citation>
    <scope>NUCLEOTIDE SEQUENCE [LARGE SCALE GENOMIC DNA]</scope>
    <source>
        <strain evidence="1 2">2631</strain>
    </source>
</reference>
<organism evidence="1 2">
    <name type="scientific">Psilocybe cyanescens</name>
    <dbReference type="NCBI Taxonomy" id="93625"/>
    <lineage>
        <taxon>Eukaryota</taxon>
        <taxon>Fungi</taxon>
        <taxon>Dikarya</taxon>
        <taxon>Basidiomycota</taxon>
        <taxon>Agaricomycotina</taxon>
        <taxon>Agaricomycetes</taxon>
        <taxon>Agaricomycetidae</taxon>
        <taxon>Agaricales</taxon>
        <taxon>Agaricineae</taxon>
        <taxon>Strophariaceae</taxon>
        <taxon>Psilocybe</taxon>
    </lineage>
</organism>
<comment type="caution">
    <text evidence="1">The sequence shown here is derived from an EMBL/GenBank/DDBJ whole genome shotgun (WGS) entry which is preliminary data.</text>
</comment>
<sequence>MTSQALGIKLFDDACEMEAFSEEEVKVGNVDGEHANPLLNGGEGKGEYESGPLFILISGSPSSSTLGAVCCPSFSPVESVLYLLPCVQNVDVLLDACVREDA</sequence>
<dbReference type="EMBL" id="NHYD01003317">
    <property type="protein sequence ID" value="PPQ80639.1"/>
    <property type="molecule type" value="Genomic_DNA"/>
</dbReference>
<dbReference type="Proteomes" id="UP000283269">
    <property type="component" value="Unassembled WGS sequence"/>
</dbReference>
<evidence type="ECO:0000313" key="2">
    <source>
        <dbReference type="Proteomes" id="UP000283269"/>
    </source>
</evidence>
<accession>A0A409WQ65</accession>
<protein>
    <submittedName>
        <fullName evidence="1">Uncharacterized protein</fullName>
    </submittedName>
</protein>
<evidence type="ECO:0000313" key="1">
    <source>
        <dbReference type="EMBL" id="PPQ80639.1"/>
    </source>
</evidence>
<dbReference type="InParanoid" id="A0A409WQ65"/>
<name>A0A409WQ65_PSICY</name>
<proteinExistence type="predicted"/>
<keyword evidence="2" id="KW-1185">Reference proteome</keyword>